<accession>A0A6J4TKN6</accession>
<feature type="compositionally biased region" description="Low complexity" evidence="1">
    <location>
        <begin position="83"/>
        <end position="92"/>
    </location>
</feature>
<gene>
    <name evidence="3" type="ORF">AVDCRST_MAG30-3351</name>
</gene>
<evidence type="ECO:0000256" key="2">
    <source>
        <dbReference type="SAM" id="Phobius"/>
    </source>
</evidence>
<evidence type="ECO:0000313" key="3">
    <source>
        <dbReference type="EMBL" id="CAA9525689.1"/>
    </source>
</evidence>
<organism evidence="3">
    <name type="scientific">uncultured Solirubrobacteraceae bacterium</name>
    <dbReference type="NCBI Taxonomy" id="1162706"/>
    <lineage>
        <taxon>Bacteria</taxon>
        <taxon>Bacillati</taxon>
        <taxon>Actinomycetota</taxon>
        <taxon>Thermoleophilia</taxon>
        <taxon>Solirubrobacterales</taxon>
        <taxon>Solirubrobacteraceae</taxon>
        <taxon>environmental samples</taxon>
    </lineage>
</organism>
<dbReference type="EMBL" id="CADCVS010000436">
    <property type="protein sequence ID" value="CAA9525689.1"/>
    <property type="molecule type" value="Genomic_DNA"/>
</dbReference>
<name>A0A6J4TKN6_9ACTN</name>
<keyword evidence="2" id="KW-0472">Membrane</keyword>
<sequence>MVPVLALPLQDQVDEFGGYIGLAAFFGLAVLTVLYFAQAREVKRLREWAGRSPERAQDLEERVLAQAEQARRARPQPVPQPVAAPAAAAVAA</sequence>
<feature type="non-terminal residue" evidence="3">
    <location>
        <position position="92"/>
    </location>
</feature>
<keyword evidence="2" id="KW-1133">Transmembrane helix</keyword>
<reference evidence="3" key="1">
    <citation type="submission" date="2020-02" db="EMBL/GenBank/DDBJ databases">
        <authorList>
            <person name="Meier V. D."/>
        </authorList>
    </citation>
    <scope>NUCLEOTIDE SEQUENCE</scope>
    <source>
        <strain evidence="3">AVDCRST_MAG30</strain>
    </source>
</reference>
<feature type="transmembrane region" description="Helical" evidence="2">
    <location>
        <begin position="16"/>
        <end position="37"/>
    </location>
</feature>
<keyword evidence="2" id="KW-0812">Transmembrane</keyword>
<dbReference type="AlphaFoldDB" id="A0A6J4TKN6"/>
<proteinExistence type="predicted"/>
<evidence type="ECO:0000256" key="1">
    <source>
        <dbReference type="SAM" id="MobiDB-lite"/>
    </source>
</evidence>
<feature type="region of interest" description="Disordered" evidence="1">
    <location>
        <begin position="68"/>
        <end position="92"/>
    </location>
</feature>
<protein>
    <submittedName>
        <fullName evidence="3">Uncharacterized protein</fullName>
    </submittedName>
</protein>